<evidence type="ECO:0000256" key="1">
    <source>
        <dbReference type="ARBA" id="ARBA00023015"/>
    </source>
</evidence>
<dbReference type="InterPro" id="IPR010982">
    <property type="entry name" value="Lambda_DNA-bd_dom_sf"/>
</dbReference>
<dbReference type="Proteomes" id="UP001199355">
    <property type="component" value="Unassembled WGS sequence"/>
</dbReference>
<sequence length="329" mass="36836">MNINEIAKLANVSRATVSRYFNDGYVSAEKREQIRRVIEETGYKPSAQAQMLRTKKTKQIGVIIPKINSESISGMISGISKELKQAGFWLLLANTENQEREEVEYLKLFSENQVDGIILIGTIFTPAHKRALRALQVPVVVLGQKLEGYSCVYQDDYLAAKESARMMLKDAKHPAYLGVTKRDHATGEERFRGFLDVLEEKGIDWDNSFYEESAFSVEDGYEAMGRLWERHPEIDAVFGATDSVALGALGWLQEHQIRIPQQVAISGVGDTVSGRIVAPKLSSVHFFYQTSGQEAARLLLELMNGNPAGKEIKMGFRTEERGTTRQTAI</sequence>
<dbReference type="SMART" id="SM00354">
    <property type="entry name" value="HTH_LACI"/>
    <property type="match status" value="1"/>
</dbReference>
<keyword evidence="2 5" id="KW-0238">DNA-binding</keyword>
<dbReference type="Gene3D" id="3.40.50.2300">
    <property type="match status" value="2"/>
</dbReference>
<dbReference type="Pfam" id="PF00356">
    <property type="entry name" value="LacI"/>
    <property type="match status" value="1"/>
</dbReference>
<accession>A0AAE3AVK2</accession>
<keyword evidence="3" id="KW-0804">Transcription</keyword>
<dbReference type="Gene3D" id="1.10.260.40">
    <property type="entry name" value="lambda repressor-like DNA-binding domains"/>
    <property type="match status" value="1"/>
</dbReference>
<dbReference type="InterPro" id="IPR028082">
    <property type="entry name" value="Peripla_BP_I"/>
</dbReference>
<evidence type="ECO:0000313" key="6">
    <source>
        <dbReference type="Proteomes" id="UP001199355"/>
    </source>
</evidence>
<dbReference type="InterPro" id="IPR046335">
    <property type="entry name" value="LacI/GalR-like_sensor"/>
</dbReference>
<keyword evidence="1" id="KW-0805">Transcription regulation</keyword>
<evidence type="ECO:0000313" key="5">
    <source>
        <dbReference type="EMBL" id="MCC2166897.1"/>
    </source>
</evidence>
<dbReference type="SUPFAM" id="SSF53822">
    <property type="entry name" value="Periplasmic binding protein-like I"/>
    <property type="match status" value="1"/>
</dbReference>
<organism evidence="5 6">
    <name type="scientific">Gallintestinimicrobium propionicum</name>
    <dbReference type="NCBI Taxonomy" id="2981770"/>
    <lineage>
        <taxon>Bacteria</taxon>
        <taxon>Bacillati</taxon>
        <taxon>Bacillota</taxon>
        <taxon>Clostridia</taxon>
        <taxon>Lachnospirales</taxon>
        <taxon>Lachnospiraceae</taxon>
        <taxon>Gallintestinimicrobium</taxon>
    </lineage>
</organism>
<reference evidence="5 6" key="1">
    <citation type="submission" date="2021-10" db="EMBL/GenBank/DDBJ databases">
        <title>Anaerobic single-cell dispensing facilitates the cultivation of human gut bacteria.</title>
        <authorList>
            <person name="Afrizal A."/>
        </authorList>
    </citation>
    <scope>NUCLEOTIDE SEQUENCE [LARGE SCALE GENOMIC DNA]</scope>
    <source>
        <strain evidence="5 6">CLA-AA-H244</strain>
    </source>
</reference>
<protein>
    <submittedName>
        <fullName evidence="5">LacI family DNA-binding transcriptional regulator</fullName>
    </submittedName>
</protein>
<dbReference type="GO" id="GO:0000976">
    <property type="term" value="F:transcription cis-regulatory region binding"/>
    <property type="evidence" value="ECO:0007669"/>
    <property type="project" value="TreeGrafter"/>
</dbReference>
<dbReference type="PANTHER" id="PTHR30146">
    <property type="entry name" value="LACI-RELATED TRANSCRIPTIONAL REPRESSOR"/>
    <property type="match status" value="1"/>
</dbReference>
<dbReference type="SUPFAM" id="SSF47413">
    <property type="entry name" value="lambda repressor-like DNA-binding domains"/>
    <property type="match status" value="1"/>
</dbReference>
<feature type="domain" description="HTH lacI-type" evidence="4">
    <location>
        <begin position="1"/>
        <end position="54"/>
    </location>
</feature>
<dbReference type="GO" id="GO:0003700">
    <property type="term" value="F:DNA-binding transcription factor activity"/>
    <property type="evidence" value="ECO:0007669"/>
    <property type="project" value="TreeGrafter"/>
</dbReference>
<evidence type="ECO:0000256" key="2">
    <source>
        <dbReference type="ARBA" id="ARBA00023125"/>
    </source>
</evidence>
<dbReference type="CDD" id="cd01542">
    <property type="entry name" value="PBP1_TreR-like"/>
    <property type="match status" value="1"/>
</dbReference>
<dbReference type="CDD" id="cd01392">
    <property type="entry name" value="HTH_LacI"/>
    <property type="match status" value="1"/>
</dbReference>
<dbReference type="AlphaFoldDB" id="A0AAE3AVK2"/>
<gene>
    <name evidence="5" type="ORF">LKD45_04145</name>
</gene>
<evidence type="ECO:0000256" key="3">
    <source>
        <dbReference type="ARBA" id="ARBA00023163"/>
    </source>
</evidence>
<keyword evidence="6" id="KW-1185">Reference proteome</keyword>
<dbReference type="Pfam" id="PF13377">
    <property type="entry name" value="Peripla_BP_3"/>
    <property type="match status" value="1"/>
</dbReference>
<proteinExistence type="predicted"/>
<evidence type="ECO:0000259" key="4">
    <source>
        <dbReference type="PROSITE" id="PS50932"/>
    </source>
</evidence>
<dbReference type="InterPro" id="IPR000843">
    <property type="entry name" value="HTH_LacI"/>
</dbReference>
<dbReference type="RefSeq" id="WP_308727840.1">
    <property type="nucleotide sequence ID" value="NZ_JAJEQF010000006.1"/>
</dbReference>
<dbReference type="PROSITE" id="PS50932">
    <property type="entry name" value="HTH_LACI_2"/>
    <property type="match status" value="1"/>
</dbReference>
<comment type="caution">
    <text evidence="5">The sequence shown here is derived from an EMBL/GenBank/DDBJ whole genome shotgun (WGS) entry which is preliminary data.</text>
</comment>
<dbReference type="PANTHER" id="PTHR30146:SF154">
    <property type="entry name" value="TRANSCRIPTION REGULATOR, MEMBER OF GALR FAMILY"/>
    <property type="match status" value="1"/>
</dbReference>
<name>A0AAE3AVK2_9FIRM</name>
<dbReference type="EMBL" id="JAJEQF010000006">
    <property type="protein sequence ID" value="MCC2166897.1"/>
    <property type="molecule type" value="Genomic_DNA"/>
</dbReference>